<protein>
    <submittedName>
        <fullName evidence="3">Uncharacterized protein</fullName>
    </submittedName>
</protein>
<name>A0ABM8UP99_9BACT</name>
<gene>
    <name evidence="3" type="ORF">DYBT9623_02067</name>
</gene>
<dbReference type="EMBL" id="CAJRAU010000002">
    <property type="protein sequence ID" value="CAG5069331.1"/>
    <property type="molecule type" value="Genomic_DNA"/>
</dbReference>
<sequence>MKFTHIAAVTCIALGTVTTQGFAQNRPAPTGQVPKAYSGQQGGAHTGYQPKPTGQIAPAAAGQSPANLPRQAGAPQVQNLGFEPSRGDITAEGQVPKVNSNQDPRTFPERYQSTTTAPVEQTITVQGGQMLPAQNGQPGTYPAQTTETSVTTQTNTTTAPGTQTNSQQAPNGQPAQTGQQVPMNGQPQQKSPSQLSTQPQSATPAAPAAAPGAPKRMDP</sequence>
<keyword evidence="4" id="KW-1185">Reference proteome</keyword>
<reference evidence="3 4" key="1">
    <citation type="submission" date="2021-04" db="EMBL/GenBank/DDBJ databases">
        <authorList>
            <person name="Rodrigo-Torres L."/>
            <person name="Arahal R. D."/>
            <person name="Lucena T."/>
        </authorList>
    </citation>
    <scope>NUCLEOTIDE SEQUENCE [LARGE SCALE GENOMIC DNA]</scope>
    <source>
        <strain evidence="3 4">CECT 9623</strain>
    </source>
</reference>
<feature type="signal peptide" evidence="2">
    <location>
        <begin position="1"/>
        <end position="23"/>
    </location>
</feature>
<dbReference type="RefSeq" id="WP_215233412.1">
    <property type="nucleotide sequence ID" value="NZ_CAJRAU010000002.1"/>
</dbReference>
<feature type="chain" id="PRO_5046532538" evidence="2">
    <location>
        <begin position="24"/>
        <end position="219"/>
    </location>
</feature>
<accession>A0ABM8UP99</accession>
<feature type="compositionally biased region" description="Polar residues" evidence="1">
    <location>
        <begin position="165"/>
        <end position="195"/>
    </location>
</feature>
<feature type="compositionally biased region" description="Polar residues" evidence="1">
    <location>
        <begin position="111"/>
        <end position="138"/>
    </location>
</feature>
<organism evidence="3 4">
    <name type="scientific">Dyadobacter linearis</name>
    <dbReference type="NCBI Taxonomy" id="2823330"/>
    <lineage>
        <taxon>Bacteria</taxon>
        <taxon>Pseudomonadati</taxon>
        <taxon>Bacteroidota</taxon>
        <taxon>Cytophagia</taxon>
        <taxon>Cytophagales</taxon>
        <taxon>Spirosomataceae</taxon>
        <taxon>Dyadobacter</taxon>
    </lineage>
</organism>
<evidence type="ECO:0000313" key="4">
    <source>
        <dbReference type="Proteomes" id="UP000679725"/>
    </source>
</evidence>
<feature type="compositionally biased region" description="Low complexity" evidence="1">
    <location>
        <begin position="144"/>
        <end position="164"/>
    </location>
</feature>
<evidence type="ECO:0000256" key="1">
    <source>
        <dbReference type="SAM" id="MobiDB-lite"/>
    </source>
</evidence>
<evidence type="ECO:0000313" key="3">
    <source>
        <dbReference type="EMBL" id="CAG5069331.1"/>
    </source>
</evidence>
<dbReference type="Proteomes" id="UP000679725">
    <property type="component" value="Unassembled WGS sequence"/>
</dbReference>
<keyword evidence="2" id="KW-0732">Signal</keyword>
<proteinExistence type="predicted"/>
<evidence type="ECO:0000256" key="2">
    <source>
        <dbReference type="SAM" id="SignalP"/>
    </source>
</evidence>
<comment type="caution">
    <text evidence="3">The sequence shown here is derived from an EMBL/GenBank/DDBJ whole genome shotgun (WGS) entry which is preliminary data.</text>
</comment>
<feature type="region of interest" description="Disordered" evidence="1">
    <location>
        <begin position="25"/>
        <end position="219"/>
    </location>
</feature>
<feature type="compositionally biased region" description="Low complexity" evidence="1">
    <location>
        <begin position="196"/>
        <end position="219"/>
    </location>
</feature>